<reference evidence="2" key="1">
    <citation type="submission" date="2025-05" db="UniProtKB">
        <authorList>
            <consortium name="RefSeq"/>
        </authorList>
    </citation>
    <scope>NUCLEOTIDE SEQUENCE [LARGE SCALE GENOMIC DNA]</scope>
</reference>
<organism evidence="2 3">
    <name type="scientific">Equus przewalskii</name>
    <name type="common">Przewalski's horse</name>
    <name type="synonym">Equus caballus przewalskii</name>
    <dbReference type="NCBI Taxonomy" id="9798"/>
    <lineage>
        <taxon>Eukaryota</taxon>
        <taxon>Metazoa</taxon>
        <taxon>Chordata</taxon>
        <taxon>Craniata</taxon>
        <taxon>Vertebrata</taxon>
        <taxon>Euteleostomi</taxon>
        <taxon>Mammalia</taxon>
        <taxon>Eutheria</taxon>
        <taxon>Laurasiatheria</taxon>
        <taxon>Perissodactyla</taxon>
        <taxon>Equidae</taxon>
        <taxon>Equus</taxon>
    </lineage>
</organism>
<feature type="compositionally biased region" description="Polar residues" evidence="1">
    <location>
        <begin position="11"/>
        <end position="20"/>
    </location>
</feature>
<evidence type="ECO:0000313" key="2">
    <source>
        <dbReference type="Proteomes" id="UP001652662"/>
    </source>
</evidence>
<name>A0ABM4K5A6_EQUPR</name>
<evidence type="ECO:0000256" key="1">
    <source>
        <dbReference type="SAM" id="MobiDB-lite"/>
    </source>
</evidence>
<feature type="region of interest" description="Disordered" evidence="1">
    <location>
        <begin position="1"/>
        <end position="103"/>
    </location>
</feature>
<proteinExistence type="predicted"/>
<dbReference type="GeneID" id="139074815"/>
<evidence type="ECO:0000313" key="3">
    <source>
        <dbReference type="RefSeq" id="XP_070423372.1"/>
    </source>
</evidence>
<protein>
    <submittedName>
        <fullName evidence="3">Uncharacterized protein</fullName>
    </submittedName>
</protein>
<reference evidence="3" key="2">
    <citation type="submission" date="2025-08" db="UniProtKB">
        <authorList>
            <consortium name="RefSeq"/>
        </authorList>
    </citation>
    <scope>IDENTIFICATION</scope>
    <source>
        <tissue evidence="3">Blood</tissue>
    </source>
</reference>
<dbReference type="Proteomes" id="UP001652662">
    <property type="component" value="Chromosome 1"/>
</dbReference>
<sequence length="207" mass="21614">MAQHSPAVTECSFSTCSPATRRTAEGGRTAAQGTCAAVSRGNSLGPREGLRPAASATAPGPAPSPPCGAGSGARGSACPTALEAARARAGHSPRGRPPPSLSRSVPWPCRKCGLRLFGATAVALGTWRSDPLWSRAHLKEETLRCVSFCFPLPPLGRPACWGPRTARPVAGSSAEEERPASCNLGQSRLLKRSASLPIPRLRSFYKY</sequence>
<keyword evidence="2" id="KW-1185">Reference proteome</keyword>
<accession>A0ABM4K5A6</accession>
<gene>
    <name evidence="3" type="primary">LOC139074815</name>
</gene>
<dbReference type="RefSeq" id="XP_070423372.1">
    <property type="nucleotide sequence ID" value="XM_070567271.1"/>
</dbReference>